<reference evidence="1 2" key="1">
    <citation type="journal article" date="2019" name="Sci. Rep.">
        <title>Orb-weaving spider Araneus ventricosus genome elucidates the spidroin gene catalogue.</title>
        <authorList>
            <person name="Kono N."/>
            <person name="Nakamura H."/>
            <person name="Ohtoshi R."/>
            <person name="Moran D.A.P."/>
            <person name="Shinohara A."/>
            <person name="Yoshida Y."/>
            <person name="Fujiwara M."/>
            <person name="Mori M."/>
            <person name="Tomita M."/>
            <person name="Arakawa K."/>
        </authorList>
    </citation>
    <scope>NUCLEOTIDE SEQUENCE [LARGE SCALE GENOMIC DNA]</scope>
</reference>
<gene>
    <name evidence="1" type="ORF">AVEN_106760_1</name>
</gene>
<dbReference type="Proteomes" id="UP000499080">
    <property type="component" value="Unassembled WGS sequence"/>
</dbReference>
<accession>A0A4Y2F2B0</accession>
<organism evidence="1 2">
    <name type="scientific">Araneus ventricosus</name>
    <name type="common">Orbweaver spider</name>
    <name type="synonym">Epeira ventricosa</name>
    <dbReference type="NCBI Taxonomy" id="182803"/>
    <lineage>
        <taxon>Eukaryota</taxon>
        <taxon>Metazoa</taxon>
        <taxon>Ecdysozoa</taxon>
        <taxon>Arthropoda</taxon>
        <taxon>Chelicerata</taxon>
        <taxon>Arachnida</taxon>
        <taxon>Araneae</taxon>
        <taxon>Araneomorphae</taxon>
        <taxon>Entelegynae</taxon>
        <taxon>Araneoidea</taxon>
        <taxon>Araneidae</taxon>
        <taxon>Araneus</taxon>
    </lineage>
</organism>
<sequence length="88" mass="9493">MGAALYTKQNISSQVIHSVIVDHSHKSFVIVVTPPSGRAEEESCDVSICVEISQWATIYTSNRAILHGNPAHLTSSSSGRWQNGQVDG</sequence>
<keyword evidence="2" id="KW-1185">Reference proteome</keyword>
<proteinExistence type="predicted"/>
<comment type="caution">
    <text evidence="1">The sequence shown here is derived from an EMBL/GenBank/DDBJ whole genome shotgun (WGS) entry which is preliminary data.</text>
</comment>
<evidence type="ECO:0000313" key="2">
    <source>
        <dbReference type="Proteomes" id="UP000499080"/>
    </source>
</evidence>
<dbReference type="EMBL" id="BGPR01000787">
    <property type="protein sequence ID" value="GBM35533.1"/>
    <property type="molecule type" value="Genomic_DNA"/>
</dbReference>
<dbReference type="AlphaFoldDB" id="A0A4Y2F2B0"/>
<name>A0A4Y2F2B0_ARAVE</name>
<protein>
    <submittedName>
        <fullName evidence="1">Uncharacterized protein</fullName>
    </submittedName>
</protein>
<evidence type="ECO:0000313" key="1">
    <source>
        <dbReference type="EMBL" id="GBM35533.1"/>
    </source>
</evidence>